<protein>
    <recommendedName>
        <fullName evidence="4">DUF4153 domain-containing protein</fullName>
    </recommendedName>
</protein>
<accession>A0ABZ0KT83</accession>
<dbReference type="Proteomes" id="UP001303532">
    <property type="component" value="Chromosome"/>
</dbReference>
<feature type="transmembrane region" description="Helical" evidence="1">
    <location>
        <begin position="90"/>
        <end position="113"/>
    </location>
</feature>
<evidence type="ECO:0000313" key="2">
    <source>
        <dbReference type="EMBL" id="WOV83602.1"/>
    </source>
</evidence>
<keyword evidence="1" id="KW-1133">Transmembrane helix</keyword>
<feature type="transmembrane region" description="Helical" evidence="1">
    <location>
        <begin position="157"/>
        <end position="175"/>
    </location>
</feature>
<feature type="transmembrane region" description="Helical" evidence="1">
    <location>
        <begin position="12"/>
        <end position="29"/>
    </location>
</feature>
<name>A0ABZ0KT83_9BACL</name>
<gene>
    <name evidence="2" type="ORF">PGH26_12020</name>
</gene>
<evidence type="ECO:0008006" key="4">
    <source>
        <dbReference type="Google" id="ProtNLM"/>
    </source>
</evidence>
<evidence type="ECO:0000313" key="3">
    <source>
        <dbReference type="Proteomes" id="UP001303532"/>
    </source>
</evidence>
<organism evidence="2 3">
    <name type="scientific">Sporosarcina jeotgali</name>
    <dbReference type="NCBI Taxonomy" id="3020056"/>
    <lineage>
        <taxon>Bacteria</taxon>
        <taxon>Bacillati</taxon>
        <taxon>Bacillota</taxon>
        <taxon>Bacilli</taxon>
        <taxon>Bacillales</taxon>
        <taxon>Caryophanaceae</taxon>
        <taxon>Sporosarcina</taxon>
    </lineage>
</organism>
<dbReference type="RefSeq" id="WP_323691294.1">
    <property type="nucleotide sequence ID" value="NZ_CP116341.1"/>
</dbReference>
<feature type="transmembrane region" description="Helical" evidence="1">
    <location>
        <begin position="125"/>
        <end position="151"/>
    </location>
</feature>
<keyword evidence="1" id="KW-0472">Membrane</keyword>
<keyword evidence="3" id="KW-1185">Reference proteome</keyword>
<reference evidence="2 3" key="1">
    <citation type="submission" date="2023-01" db="EMBL/GenBank/DDBJ databases">
        <title>Sporosarcina sp. nov., isolated from Korean tranditional fermented seafood 'Jeotgal'.</title>
        <authorList>
            <person name="Yang A.-I."/>
        </authorList>
    </citation>
    <scope>NUCLEOTIDE SEQUENCE [LARGE SCALE GENOMIC DNA]</scope>
    <source>
        <strain evidence="2 3">B2O-1</strain>
    </source>
</reference>
<feature type="transmembrane region" description="Helical" evidence="1">
    <location>
        <begin position="187"/>
        <end position="206"/>
    </location>
</feature>
<evidence type="ECO:0000256" key="1">
    <source>
        <dbReference type="SAM" id="Phobius"/>
    </source>
</evidence>
<feature type="transmembrane region" description="Helical" evidence="1">
    <location>
        <begin position="35"/>
        <end position="52"/>
    </location>
</feature>
<dbReference type="EMBL" id="CP116341">
    <property type="protein sequence ID" value="WOV83602.1"/>
    <property type="molecule type" value="Genomic_DNA"/>
</dbReference>
<sequence length="215" mass="23650">MRSYLLKLPFSLSISSLLFTYTVYLAGLFTLGDAYMRWLLIGVLISSALLFSSTHPRGWMNTRAVQNTLLVLTGLAAGCGTFLASGMDDMYSSFLTIIGYLLLAGIVFGIYQTTLSAESATIAKVLHALSITSGIAVTLGTLYFLYIFFLFSEDGNGSIWKLFIPLVIYGILYLIQMKALKVQRRWIAYTVAVIQILMPVLLILIWKSVAGEGGL</sequence>
<proteinExistence type="predicted"/>
<keyword evidence="1" id="KW-0812">Transmembrane</keyword>
<feature type="transmembrane region" description="Helical" evidence="1">
    <location>
        <begin position="64"/>
        <end position="84"/>
    </location>
</feature>